<feature type="signal peptide" evidence="1">
    <location>
        <begin position="1"/>
        <end position="22"/>
    </location>
</feature>
<dbReference type="EMBL" id="CP007806">
    <property type="protein sequence ID" value="AIG27969.1"/>
    <property type="molecule type" value="Genomic_DNA"/>
</dbReference>
<sequence>MKKMIVALFALMLLLTACDPLRSTENDPISQQDMISLLQPKLEKAPTYEKFTRVFAKEAVGGEKIATITKDGVETENTAAAKDMIVKNQTEAKEMYILKPDKFTKRYKQIGEAKDGFKEYQAIGEIKAIEVTSDLLKEANIPTKEFYFLAAWEEKMIVKEGDYLVSPLDYSEVYRIAKQEFFETYRLKEKQ</sequence>
<evidence type="ECO:0000313" key="2">
    <source>
        <dbReference type="EMBL" id="AIG27969.1"/>
    </source>
</evidence>
<keyword evidence="3" id="KW-1185">Reference proteome</keyword>
<evidence type="ECO:0000313" key="3">
    <source>
        <dbReference type="Proteomes" id="UP000005850"/>
    </source>
</evidence>
<keyword evidence="1" id="KW-0732">Signal</keyword>
<feature type="chain" id="PRO_5001709182" description="Lipoprotein" evidence="1">
    <location>
        <begin position="23"/>
        <end position="191"/>
    </location>
</feature>
<proteinExistence type="predicted"/>
<reference evidence="2 3" key="1">
    <citation type="journal article" date="2011" name="J. Bacteriol.">
        <title>Genome sequence of Brevibacillus laterosporus LMG 15441, a pathogen of invertebrates.</title>
        <authorList>
            <person name="Djukic M."/>
            <person name="Poehlein A."/>
            <person name="Thurmer A."/>
            <person name="Daniel R."/>
        </authorList>
    </citation>
    <scope>NUCLEOTIDE SEQUENCE [LARGE SCALE GENOMIC DNA]</scope>
    <source>
        <strain evidence="2 3">LMG 15441</strain>
    </source>
</reference>
<evidence type="ECO:0008006" key="4">
    <source>
        <dbReference type="Google" id="ProtNLM"/>
    </source>
</evidence>
<dbReference type="AlphaFoldDB" id="A0A075R7Y4"/>
<dbReference type="HOGENOM" id="CLU_1480329_0_0_9"/>
<dbReference type="RefSeq" id="WP_003336503.1">
    <property type="nucleotide sequence ID" value="NZ_CP007806.1"/>
</dbReference>
<protein>
    <recommendedName>
        <fullName evidence="4">Lipoprotein</fullName>
    </recommendedName>
</protein>
<dbReference type="PROSITE" id="PS51257">
    <property type="entry name" value="PROKAR_LIPOPROTEIN"/>
    <property type="match status" value="1"/>
</dbReference>
<organism evidence="2 3">
    <name type="scientific">Brevibacillus laterosporus LMG 15441</name>
    <dbReference type="NCBI Taxonomy" id="1042163"/>
    <lineage>
        <taxon>Bacteria</taxon>
        <taxon>Bacillati</taxon>
        <taxon>Bacillota</taxon>
        <taxon>Bacilli</taxon>
        <taxon>Bacillales</taxon>
        <taxon>Paenibacillaceae</taxon>
        <taxon>Brevibacillus</taxon>
    </lineage>
</organism>
<evidence type="ECO:0000256" key="1">
    <source>
        <dbReference type="SAM" id="SignalP"/>
    </source>
</evidence>
<name>A0A075R7Y4_BRELA</name>
<dbReference type="KEGG" id="blr:BRLA_c036670"/>
<dbReference type="Proteomes" id="UP000005850">
    <property type="component" value="Chromosome"/>
</dbReference>
<accession>A0A075R7Y4</accession>
<dbReference type="eggNOG" id="ENOG503227X">
    <property type="taxonomic scope" value="Bacteria"/>
</dbReference>
<gene>
    <name evidence="2" type="ORF">BRLA_c036670</name>
</gene>